<sequence length="797" mass="89413">MLRNYLKIAFRNLSRNKSYATINVSGLALGMTCAILIFTLVSYHLSFDNFHANADRIYRFVTEQHRETVHYSRSVPGPLGKSFRNDYTFGEKVARVATYDDVLITLESGKDVQKFKEDEGVAFTETDFFDIFNYPLLKGDKATVLTQPNTAILTERIARKYFGNTNPINKTFRVDNKVSFRVTGILKDLPINTDRRTEIYVSYVTLKQFDDWLASDDAWGGITSAMQCYVKLRPGVSPARVESLLPAYVKKYRAKSKNVHVYKLQPLADLHFDARYGGAMTKTNLLVLGLIGLFLMITACVNFVNLATAQALNRAKEVGVRKVLGSIRGQLFWQFISETGLITITAVVLAIVLSLLTLPYMNEWFQSQIRINLLTDWRLTLFILAATFFVIFFSGSYPGLIIARFQPVLALKGKLSQQNIGGFNIRRSLIVTQFAISQMLIIGVIVIANQMRYAKQSDLGFNKDAVVMLPIATGSNPQTMHTLTDRFSKVSGVKNVSLCRAAPSSSSNWTTSPTYDNRAEPENFNVNVRAADDHYVPMFELDLVAGRNIFPADSVKEFLVNEMFAKKLNLKSPDELLGKMVSLNGGRLKGPIVGIIRDFHDLSFHQAINAVCIGSDMNNYDYYAVKIDLANTQQTLAGLNKTWNEMHPDQVYDYEFLDEQIAEFYETESLMLKLIQAFAAMAIFIGCLGLYGLVSFMASQKTKEIGIRKVLGSTTGQIIWIFAKEFSRLILIAFIVAAPVAWYVMNAWLKNFQFQISIGADVFAIAIAGTFLIAFVTVGYQATKAALMNPIKSLRSE</sequence>
<dbReference type="PANTHER" id="PTHR30572">
    <property type="entry name" value="MEMBRANE COMPONENT OF TRANSPORTER-RELATED"/>
    <property type="match status" value="1"/>
</dbReference>
<dbReference type="InterPro" id="IPR003838">
    <property type="entry name" value="ABC3_permease_C"/>
</dbReference>
<name>A0A926XYA2_9BACT</name>
<dbReference type="GO" id="GO:0005886">
    <property type="term" value="C:plasma membrane"/>
    <property type="evidence" value="ECO:0007669"/>
    <property type="project" value="UniProtKB-SubCell"/>
</dbReference>
<feature type="domain" description="ABC3 transporter permease C-terminal" evidence="7">
    <location>
        <begin position="678"/>
        <end position="790"/>
    </location>
</feature>
<gene>
    <name evidence="9" type="ORF">IC229_16905</name>
</gene>
<evidence type="ECO:0000256" key="3">
    <source>
        <dbReference type="ARBA" id="ARBA00022692"/>
    </source>
</evidence>
<protein>
    <submittedName>
        <fullName evidence="9">ABC transporter permease</fullName>
    </submittedName>
</protein>
<dbReference type="Pfam" id="PF12704">
    <property type="entry name" value="MacB_PCD"/>
    <property type="match status" value="2"/>
</dbReference>
<dbReference type="EMBL" id="JACWZY010000014">
    <property type="protein sequence ID" value="MBD2702331.1"/>
    <property type="molecule type" value="Genomic_DNA"/>
</dbReference>
<feature type="domain" description="MacB-like periplasmic core" evidence="8">
    <location>
        <begin position="22"/>
        <end position="245"/>
    </location>
</feature>
<dbReference type="Pfam" id="PF02687">
    <property type="entry name" value="FtsX"/>
    <property type="match status" value="2"/>
</dbReference>
<evidence type="ECO:0000256" key="5">
    <source>
        <dbReference type="ARBA" id="ARBA00023136"/>
    </source>
</evidence>
<feature type="transmembrane region" description="Helical" evidence="6">
    <location>
        <begin position="379"/>
        <end position="405"/>
    </location>
</feature>
<reference evidence="9" key="1">
    <citation type="submission" date="2020-09" db="EMBL/GenBank/DDBJ databases">
        <authorList>
            <person name="Kim M.K."/>
        </authorList>
    </citation>
    <scope>NUCLEOTIDE SEQUENCE</scope>
    <source>
        <strain evidence="9">BT702</strain>
    </source>
</reference>
<accession>A0A926XYA2</accession>
<feature type="domain" description="MacB-like periplasmic core" evidence="8">
    <location>
        <begin position="436"/>
        <end position="599"/>
    </location>
</feature>
<feature type="transmembrane region" description="Helical" evidence="6">
    <location>
        <begin position="718"/>
        <end position="744"/>
    </location>
</feature>
<evidence type="ECO:0000313" key="9">
    <source>
        <dbReference type="EMBL" id="MBD2702331.1"/>
    </source>
</evidence>
<evidence type="ECO:0000313" key="10">
    <source>
        <dbReference type="Proteomes" id="UP000598820"/>
    </source>
</evidence>
<keyword evidence="10" id="KW-1185">Reference proteome</keyword>
<dbReference type="AlphaFoldDB" id="A0A926XYA2"/>
<evidence type="ECO:0000259" key="8">
    <source>
        <dbReference type="Pfam" id="PF12704"/>
    </source>
</evidence>
<feature type="transmembrane region" description="Helical" evidence="6">
    <location>
        <begin position="285"/>
        <end position="312"/>
    </location>
</feature>
<evidence type="ECO:0000256" key="1">
    <source>
        <dbReference type="ARBA" id="ARBA00004651"/>
    </source>
</evidence>
<dbReference type="Proteomes" id="UP000598820">
    <property type="component" value="Unassembled WGS sequence"/>
</dbReference>
<dbReference type="GO" id="GO:0022857">
    <property type="term" value="F:transmembrane transporter activity"/>
    <property type="evidence" value="ECO:0007669"/>
    <property type="project" value="TreeGrafter"/>
</dbReference>
<feature type="transmembrane region" description="Helical" evidence="6">
    <location>
        <begin position="756"/>
        <end position="780"/>
    </location>
</feature>
<evidence type="ECO:0000256" key="2">
    <source>
        <dbReference type="ARBA" id="ARBA00022475"/>
    </source>
</evidence>
<feature type="transmembrane region" description="Helical" evidence="6">
    <location>
        <begin position="20"/>
        <end position="41"/>
    </location>
</feature>
<keyword evidence="5 6" id="KW-0472">Membrane</keyword>
<dbReference type="InterPro" id="IPR050250">
    <property type="entry name" value="Macrolide_Exporter_MacB"/>
</dbReference>
<feature type="transmembrane region" description="Helical" evidence="6">
    <location>
        <begin position="332"/>
        <end position="358"/>
    </location>
</feature>
<keyword evidence="2" id="KW-1003">Cell membrane</keyword>
<evidence type="ECO:0000259" key="7">
    <source>
        <dbReference type="Pfam" id="PF02687"/>
    </source>
</evidence>
<organism evidence="9 10">
    <name type="scientific">Spirosoma profusum</name>
    <dbReference type="NCBI Taxonomy" id="2771354"/>
    <lineage>
        <taxon>Bacteria</taxon>
        <taxon>Pseudomonadati</taxon>
        <taxon>Bacteroidota</taxon>
        <taxon>Cytophagia</taxon>
        <taxon>Cytophagales</taxon>
        <taxon>Cytophagaceae</taxon>
        <taxon>Spirosoma</taxon>
    </lineage>
</organism>
<proteinExistence type="predicted"/>
<comment type="caution">
    <text evidence="9">The sequence shown here is derived from an EMBL/GenBank/DDBJ whole genome shotgun (WGS) entry which is preliminary data.</text>
</comment>
<dbReference type="InterPro" id="IPR025857">
    <property type="entry name" value="MacB_PCD"/>
</dbReference>
<feature type="transmembrane region" description="Helical" evidence="6">
    <location>
        <begin position="425"/>
        <end position="448"/>
    </location>
</feature>
<evidence type="ECO:0000256" key="4">
    <source>
        <dbReference type="ARBA" id="ARBA00022989"/>
    </source>
</evidence>
<dbReference type="PANTHER" id="PTHR30572:SF18">
    <property type="entry name" value="ABC-TYPE MACROLIDE FAMILY EXPORT SYSTEM PERMEASE COMPONENT 2"/>
    <property type="match status" value="1"/>
</dbReference>
<feature type="transmembrane region" description="Helical" evidence="6">
    <location>
        <begin position="677"/>
        <end position="698"/>
    </location>
</feature>
<keyword evidence="3 6" id="KW-0812">Transmembrane</keyword>
<evidence type="ECO:0000256" key="6">
    <source>
        <dbReference type="SAM" id="Phobius"/>
    </source>
</evidence>
<comment type="subcellular location">
    <subcellularLocation>
        <location evidence="1">Cell membrane</location>
        <topology evidence="1">Multi-pass membrane protein</topology>
    </subcellularLocation>
</comment>
<keyword evidence="4 6" id="KW-1133">Transmembrane helix</keyword>
<feature type="domain" description="ABC3 transporter permease C-terminal" evidence="7">
    <location>
        <begin position="290"/>
        <end position="407"/>
    </location>
</feature>